<comment type="caution">
    <text evidence="3">The sequence shown here is derived from an EMBL/GenBank/DDBJ whole genome shotgun (WGS) entry which is preliminary data.</text>
</comment>
<dbReference type="AlphaFoldDB" id="A0A4R6C171"/>
<dbReference type="EMBL" id="SCWF01000002">
    <property type="protein sequence ID" value="TDM14937.1"/>
    <property type="molecule type" value="Genomic_DNA"/>
</dbReference>
<dbReference type="InterPro" id="IPR013783">
    <property type="entry name" value="Ig-like_fold"/>
</dbReference>
<gene>
    <name evidence="3" type="ORF">ERX55_03085</name>
</gene>
<name>A0A4R6C171_9STAP</name>
<feature type="chain" id="PRO_5020905085" evidence="2">
    <location>
        <begin position="25"/>
        <end position="880"/>
    </location>
</feature>
<feature type="region of interest" description="Disordered" evidence="1">
    <location>
        <begin position="118"/>
        <end position="243"/>
    </location>
</feature>
<feature type="compositionally biased region" description="Polar residues" evidence="1">
    <location>
        <begin position="228"/>
        <end position="243"/>
    </location>
</feature>
<evidence type="ECO:0000256" key="2">
    <source>
        <dbReference type="SAM" id="SignalP"/>
    </source>
</evidence>
<dbReference type="Gene3D" id="2.60.40.10">
    <property type="entry name" value="Immunoglobulins"/>
    <property type="match status" value="1"/>
</dbReference>
<organism evidence="3 4">
    <name type="scientific">Macrococcus bovicus</name>
    <dbReference type="NCBI Taxonomy" id="69968"/>
    <lineage>
        <taxon>Bacteria</taxon>
        <taxon>Bacillati</taxon>
        <taxon>Bacillota</taxon>
        <taxon>Bacilli</taxon>
        <taxon>Bacillales</taxon>
        <taxon>Staphylococcaceae</taxon>
        <taxon>Macrococcus</taxon>
    </lineage>
</organism>
<evidence type="ECO:0000313" key="3">
    <source>
        <dbReference type="EMBL" id="TDM14937.1"/>
    </source>
</evidence>
<dbReference type="PANTHER" id="PTHR36910:SF8">
    <property type="match status" value="1"/>
</dbReference>
<evidence type="ECO:0000256" key="1">
    <source>
        <dbReference type="SAM" id="MobiDB-lite"/>
    </source>
</evidence>
<evidence type="ECO:0000313" key="4">
    <source>
        <dbReference type="Proteomes" id="UP000294843"/>
    </source>
</evidence>
<proteinExistence type="predicted"/>
<dbReference type="OrthoDB" id="2358134at2"/>
<feature type="signal peptide" evidence="2">
    <location>
        <begin position="1"/>
        <end position="24"/>
    </location>
</feature>
<feature type="compositionally biased region" description="Acidic residues" evidence="1">
    <location>
        <begin position="159"/>
        <end position="179"/>
    </location>
</feature>
<protein>
    <submittedName>
        <fullName evidence="3">Uncharacterized protein</fullName>
    </submittedName>
</protein>
<dbReference type="RefSeq" id="WP_133451131.1">
    <property type="nucleotide sequence ID" value="NZ_SCWF01000002.1"/>
</dbReference>
<reference evidence="3 4" key="1">
    <citation type="submission" date="2019-01" db="EMBL/GenBank/DDBJ databases">
        <title>Draft genome sequences of the type strains of six Macrococcus species.</title>
        <authorList>
            <person name="Mazhar S."/>
            <person name="Altermann E."/>
            <person name="Hill C."/>
            <person name="Mcauliffe O."/>
        </authorList>
    </citation>
    <scope>NUCLEOTIDE SEQUENCE [LARGE SCALE GENOMIC DNA]</scope>
    <source>
        <strain evidence="3 4">ATCC 51825</strain>
    </source>
</reference>
<dbReference type="Proteomes" id="UP000294843">
    <property type="component" value="Unassembled WGS sequence"/>
</dbReference>
<accession>A0A4R6C171</accession>
<dbReference type="PANTHER" id="PTHR36910">
    <property type="match status" value="1"/>
</dbReference>
<sequence length="880" mass="95064">MNRITKVMMILLLFITFIPMPVQAETTLCEDTVFKVSSPRTGDTKLSGTALKNEGLTIKVDEEEYPLTVKATGEYELTLDQPLNDGQKIIIEQGSNKLEITVEEKPAETEQLLEAAFNCDGLVDKPTTEEPTTEDASTETKTEEPTTEEASTETKTEELTTEDASTETTTEEPTTEDASTEAKAEEPTTEDASTEAKTEEPTTEAKTEEPTTEAKTEEPTTEQPTVEKPSTTSATTEPPVSSSVVFKQRFTRSLLPSLDSSVQRTAVATTPRYTSCPTRDQYNSSISVNSDGPFRQSVQGNVVCVKSVSEFDAEIKNGATEVIIFMADMDNVTPNRASLDVILKSETGQKVIDANGYSLSVANGGYLLVNRNSDITNLIVKDASNLYSANNEDINGMFNIDFVGINVNIVNSTFNRDNLAAGHLGASWESALHFYGTNIINSNYNYSVFYRFVHVHDNASLTLNNAQKSGFNFQTSGKTSVAAPKSGMKIGRNATVNINVKNDAGILSQNNLFELTVGAGSKLDVKADRGFVMNTSTKGEITFDEGSIVKMDTTSDTFKLTSDTSIAINSTADVDLRSSAGRLFGGNKTHTFDIQNVAVRSWLTDSSKAHDYQTPLISSGSFSIGPKVTTPISNMGTDDFAKQFPPTMKRIQFIPSVKPPVPQAVIDDTASTITGTAVPGSVVTLKNMNRTTNNVKTATADASGNFVFTVPAGFLFKGDVLEFTAANNGLTSAPVTRTVSGNTLQLQQPADITFKSSVIGNSQNQLIRRESPVDYSVKVKDTRSSGNWNVTVKATQLMTKSKEHELKDALIFKENSQETVLSGSSAVRVADKKSMTADTSTGLYEKKWTNDSGILLKVDPVAISPGTYSGTLTWTLTSGP</sequence>
<keyword evidence="2" id="KW-0732">Signal</keyword>
<feature type="compositionally biased region" description="Basic and acidic residues" evidence="1">
    <location>
        <begin position="194"/>
        <end position="218"/>
    </location>
</feature>
<keyword evidence="4" id="KW-1185">Reference proteome</keyword>